<organism evidence="3 4">
    <name type="scientific">Buddleja alternifolia</name>
    <dbReference type="NCBI Taxonomy" id="168488"/>
    <lineage>
        <taxon>Eukaryota</taxon>
        <taxon>Viridiplantae</taxon>
        <taxon>Streptophyta</taxon>
        <taxon>Embryophyta</taxon>
        <taxon>Tracheophyta</taxon>
        <taxon>Spermatophyta</taxon>
        <taxon>Magnoliopsida</taxon>
        <taxon>eudicotyledons</taxon>
        <taxon>Gunneridae</taxon>
        <taxon>Pentapetalae</taxon>
        <taxon>asterids</taxon>
        <taxon>lamiids</taxon>
        <taxon>Lamiales</taxon>
        <taxon>Scrophulariaceae</taxon>
        <taxon>Buddlejeae</taxon>
        <taxon>Buddleja</taxon>
    </lineage>
</organism>
<dbReference type="AlphaFoldDB" id="A0AAV6WLK6"/>
<feature type="region of interest" description="Disordered" evidence="1">
    <location>
        <begin position="558"/>
        <end position="596"/>
    </location>
</feature>
<feature type="compositionally biased region" description="Polar residues" evidence="1">
    <location>
        <begin position="618"/>
        <end position="641"/>
    </location>
</feature>
<feature type="region of interest" description="Disordered" evidence="1">
    <location>
        <begin position="618"/>
        <end position="673"/>
    </location>
</feature>
<comment type="caution">
    <text evidence="3">The sequence shown here is derived from an EMBL/GenBank/DDBJ whole genome shotgun (WGS) entry which is preliminary data.</text>
</comment>
<accession>A0AAV6WLK6</accession>
<evidence type="ECO:0000313" key="3">
    <source>
        <dbReference type="EMBL" id="KAG8370974.1"/>
    </source>
</evidence>
<name>A0AAV6WLK6_9LAMI</name>
<keyword evidence="4" id="KW-1185">Reference proteome</keyword>
<gene>
    <name evidence="3" type="ORF">BUALT_Bualt13G0039000</name>
</gene>
<feature type="domain" description="MULE transposase" evidence="2">
    <location>
        <begin position="177"/>
        <end position="269"/>
    </location>
</feature>
<protein>
    <recommendedName>
        <fullName evidence="2">MULE transposase domain-containing protein</fullName>
    </recommendedName>
</protein>
<dbReference type="InterPro" id="IPR018289">
    <property type="entry name" value="MULE_transposase_dom"/>
</dbReference>
<dbReference type="Proteomes" id="UP000826271">
    <property type="component" value="Unassembled WGS sequence"/>
</dbReference>
<proteinExistence type="predicted"/>
<sequence length="673" mass="77910">MDTQSDPTYQGGGDDEEESLSDSSLSDCPDWMFEDFEAPEDDDIFASRAPDHARKLFKTLRLQFPIRKKYREILRDWAVRKGWDLKFLYNETAKITATCKHGCDWRIHASPIMKTSTYQVKSLRGSHTCAHRYQTRQANYKYLGKRIENIIRDNPMEGLESLKNKIRRDVEVECSRDKLYRAKRYALELVKAIGRDGNDNIFSIAIAYVEIEKEEIWKWFLNLLLRDIGSADEKGWAFISDRQKGLVEAVHSLAPTSEHRFCLKHMYNNFKGKYKRQDLKRLFWKVASTYSVKQHLRIMKDIERISPKIGKKETAYEWMCKISSNHWTRCFFSGRTKCDALVNNISESFNSYILDARELPIIDMFEWIRRKCMTRFQVKRAGIEKFKGVICPNIQKKIENQRVISKNCFPTWAGDDKFEWATLVVMLLHLSITTTLNYHNMSYDDYVDDYLKKDIYVRVYSHMINPVPGIHDFEESPLGSVDPPNVKVRVGRPRKVRRRDGNDRRDPNCVSRVGLTHTCGICLQQGHNRSTCTNPPHPNSTVQHNKTSGNAKYVETEAAAQEEEQAQTNIDPQFESETAEGRDTAEGTDNQTPMEFDTAPLFERPSYSEYARHMESVQFNSNVNATPQMHQQPSQTASSLANKGPRADVHLPTQASSVPNVHLPKPPRNVEDH</sequence>
<dbReference type="PANTHER" id="PTHR31973:SF187">
    <property type="entry name" value="MUTATOR TRANSPOSASE MUDRA PROTEIN"/>
    <property type="match status" value="1"/>
</dbReference>
<dbReference type="Pfam" id="PF10551">
    <property type="entry name" value="MULE"/>
    <property type="match status" value="1"/>
</dbReference>
<reference evidence="3" key="1">
    <citation type="submission" date="2019-10" db="EMBL/GenBank/DDBJ databases">
        <authorList>
            <person name="Zhang R."/>
            <person name="Pan Y."/>
            <person name="Wang J."/>
            <person name="Ma R."/>
            <person name="Yu S."/>
        </authorList>
    </citation>
    <scope>NUCLEOTIDE SEQUENCE</scope>
    <source>
        <strain evidence="3">LA-IB0</strain>
        <tissue evidence="3">Leaf</tissue>
    </source>
</reference>
<dbReference type="EMBL" id="WHWC01000013">
    <property type="protein sequence ID" value="KAG8370974.1"/>
    <property type="molecule type" value="Genomic_DNA"/>
</dbReference>
<feature type="region of interest" description="Disordered" evidence="1">
    <location>
        <begin position="1"/>
        <end position="29"/>
    </location>
</feature>
<feature type="region of interest" description="Disordered" evidence="1">
    <location>
        <begin position="491"/>
        <end position="510"/>
    </location>
</feature>
<evidence type="ECO:0000259" key="2">
    <source>
        <dbReference type="Pfam" id="PF10551"/>
    </source>
</evidence>
<evidence type="ECO:0000256" key="1">
    <source>
        <dbReference type="SAM" id="MobiDB-lite"/>
    </source>
</evidence>
<evidence type="ECO:0000313" key="4">
    <source>
        <dbReference type="Proteomes" id="UP000826271"/>
    </source>
</evidence>
<dbReference type="PANTHER" id="PTHR31973">
    <property type="entry name" value="POLYPROTEIN, PUTATIVE-RELATED"/>
    <property type="match status" value="1"/>
</dbReference>